<proteinExistence type="predicted"/>
<accession>A0A383UT80</accession>
<sequence length="308" mass="35014">MLKHQITSSVKCVIAILLTTPPYIEPVDRMVLVSENLGHQGFYGIYQKKDFPYNTASTDFPALVPNSDIHVRKSSIGQLTTYAAYCSTRFSEHDIIQKITKEWKQITEEKYFNLNLDKDMETACYEIIRNTEPNHLKISNLKSHSECSDGVLVSLILSNSIKVVGHYSSFAPVIPTGDLTILADVGLSINQIILWGEAYRLSRVLRSKIKILVWYHGHLHIFEEITGQQNRWVPITKVGKEEENGKEIYEYFSQRIMGLTEFQKEVSKASKLGSKTRLTVVKDNKFPSLFYEDPTGNIAYTSIIGSKV</sequence>
<name>A0A383UT80_BLUHO</name>
<gene>
    <name evidence="1" type="ORF">BLGHR1_14367</name>
</gene>
<organism evidence="1 2">
    <name type="scientific">Blumeria hordei</name>
    <name type="common">Barley powdery mildew</name>
    <name type="synonym">Blumeria graminis f. sp. hordei</name>
    <dbReference type="NCBI Taxonomy" id="2867405"/>
    <lineage>
        <taxon>Eukaryota</taxon>
        <taxon>Fungi</taxon>
        <taxon>Dikarya</taxon>
        <taxon>Ascomycota</taxon>
        <taxon>Pezizomycotina</taxon>
        <taxon>Leotiomycetes</taxon>
        <taxon>Erysiphales</taxon>
        <taxon>Erysiphaceae</taxon>
        <taxon>Blumeria</taxon>
    </lineage>
</organism>
<evidence type="ECO:0000313" key="1">
    <source>
        <dbReference type="EMBL" id="SZF03573.1"/>
    </source>
</evidence>
<protein>
    <submittedName>
        <fullName evidence="1">Uncharacterized protein</fullName>
    </submittedName>
</protein>
<dbReference type="Proteomes" id="UP000275772">
    <property type="component" value="Unassembled WGS sequence"/>
</dbReference>
<reference evidence="1 2" key="1">
    <citation type="submission" date="2017-11" db="EMBL/GenBank/DDBJ databases">
        <authorList>
            <person name="Kracher B."/>
        </authorList>
    </citation>
    <scope>NUCLEOTIDE SEQUENCE [LARGE SCALE GENOMIC DNA]</scope>
    <source>
        <strain evidence="1 2">RACE1</strain>
    </source>
</reference>
<dbReference type="AlphaFoldDB" id="A0A383UT80"/>
<dbReference type="VEuPathDB" id="FungiDB:BLGHR1_14367"/>
<evidence type="ECO:0000313" key="2">
    <source>
        <dbReference type="Proteomes" id="UP000275772"/>
    </source>
</evidence>
<dbReference type="EMBL" id="UNSH01000051">
    <property type="protein sequence ID" value="SZF03573.1"/>
    <property type="molecule type" value="Genomic_DNA"/>
</dbReference>